<dbReference type="OrthoDB" id="5861844at2759"/>
<evidence type="ECO:0000313" key="4">
    <source>
        <dbReference type="Proteomes" id="UP000008281"/>
    </source>
</evidence>
<gene>
    <name evidence="3" type="ORF">CRE_23514</name>
</gene>
<feature type="domain" description="CUB-like" evidence="2">
    <location>
        <begin position="16"/>
        <end position="138"/>
    </location>
</feature>
<accession>E3MH47</accession>
<name>E3MH47_CAERE</name>
<feature type="signal peptide" evidence="1">
    <location>
        <begin position="1"/>
        <end position="15"/>
    </location>
</feature>
<dbReference type="eggNOG" id="ENOG502THJE">
    <property type="taxonomic scope" value="Eukaryota"/>
</dbReference>
<dbReference type="InterPro" id="IPR003366">
    <property type="entry name" value="CUB-like_dom"/>
</dbReference>
<proteinExistence type="predicted"/>
<evidence type="ECO:0000256" key="1">
    <source>
        <dbReference type="SAM" id="SignalP"/>
    </source>
</evidence>
<reference evidence="3" key="1">
    <citation type="submission" date="2007-07" db="EMBL/GenBank/DDBJ databases">
        <title>PCAP assembly of the Caenorhabditis remanei genome.</title>
        <authorList>
            <consortium name="The Caenorhabditis remanei Sequencing Consortium"/>
            <person name="Wilson R.K."/>
        </authorList>
    </citation>
    <scope>NUCLEOTIDE SEQUENCE [LARGE SCALE GENOMIC DNA]</scope>
    <source>
        <strain evidence="3">PB4641</strain>
    </source>
</reference>
<protein>
    <recommendedName>
        <fullName evidence="2">CUB-like domain-containing protein</fullName>
    </recommendedName>
</protein>
<dbReference type="EMBL" id="DS268444">
    <property type="protein sequence ID" value="EFP01779.1"/>
    <property type="molecule type" value="Genomic_DNA"/>
</dbReference>
<keyword evidence="1" id="KW-0732">Signal</keyword>
<dbReference type="PANTHER" id="PTHR21447:SF4">
    <property type="entry name" value="CUB-LIKE DOMAIN-CONTAINING PROTEIN"/>
    <property type="match status" value="1"/>
</dbReference>
<dbReference type="GO" id="GO:0045087">
    <property type="term" value="P:innate immune response"/>
    <property type="evidence" value="ECO:0007669"/>
    <property type="project" value="TreeGrafter"/>
</dbReference>
<organism evidence="4">
    <name type="scientific">Caenorhabditis remanei</name>
    <name type="common">Caenorhabditis vulgaris</name>
    <dbReference type="NCBI Taxonomy" id="31234"/>
    <lineage>
        <taxon>Eukaryota</taxon>
        <taxon>Metazoa</taxon>
        <taxon>Ecdysozoa</taxon>
        <taxon>Nematoda</taxon>
        <taxon>Chromadorea</taxon>
        <taxon>Rhabditida</taxon>
        <taxon>Rhabditina</taxon>
        <taxon>Rhabditomorpha</taxon>
        <taxon>Rhabditoidea</taxon>
        <taxon>Rhabditidae</taxon>
        <taxon>Peloderinae</taxon>
        <taxon>Caenorhabditis</taxon>
    </lineage>
</organism>
<evidence type="ECO:0000313" key="3">
    <source>
        <dbReference type="EMBL" id="EFP01779.1"/>
    </source>
</evidence>
<dbReference type="GO" id="GO:0045121">
    <property type="term" value="C:membrane raft"/>
    <property type="evidence" value="ECO:0007669"/>
    <property type="project" value="TreeGrafter"/>
</dbReference>
<dbReference type="Pfam" id="PF02408">
    <property type="entry name" value="CUB_2"/>
    <property type="match status" value="1"/>
</dbReference>
<dbReference type="HOGENOM" id="CLU_025156_0_0_1"/>
<dbReference type="InParanoid" id="E3MH47"/>
<dbReference type="AlphaFoldDB" id="E3MH47"/>
<dbReference type="PANTHER" id="PTHR21447">
    <property type="entry name" value="RING-TYPE DOMAIN-CONTAINING PROTEIN-RELATED"/>
    <property type="match status" value="1"/>
</dbReference>
<sequence length="290" mass="32074">MLLILFLLTITGCSALNCVQIQPAQIYNGNIVYIPGGNGSLQLLPANYNCTYQILPPVNYKTGLYAKVILKNGLRGANDFIIVTDVDGKTTTMNNRTGIGGFPFDYLVFPGAQFLIQVTTKSVLMNSMFSITVEYHNAPIGPTSTLKTGSEMNYFEMATIRDGRNVFSSRTFTDKDSVRVQHSKLIDYTAMFAYATTPVIPEYVDMKTFFSGFTEVLEVVNFNSTGIIMQDLVITSDTCNAYVVDGPPNNSSKVIMDISNATMPKSFDLKYFSVINLDCDFVFGVKSYDN</sequence>
<dbReference type="Proteomes" id="UP000008281">
    <property type="component" value="Unassembled WGS sequence"/>
</dbReference>
<dbReference type="OMA" id="LPANYNC"/>
<feature type="chain" id="PRO_5012768107" description="CUB-like domain-containing protein" evidence="1">
    <location>
        <begin position="16"/>
        <end position="290"/>
    </location>
</feature>
<evidence type="ECO:0000259" key="2">
    <source>
        <dbReference type="Pfam" id="PF02408"/>
    </source>
</evidence>
<keyword evidence="4" id="KW-1185">Reference proteome</keyword>